<feature type="region of interest" description="Disordered" evidence="1">
    <location>
        <begin position="243"/>
        <end position="270"/>
    </location>
</feature>
<accession>A0A438JHC4</accession>
<evidence type="ECO:0000256" key="1">
    <source>
        <dbReference type="SAM" id="MobiDB-lite"/>
    </source>
</evidence>
<comment type="caution">
    <text evidence="2">The sequence shown here is derived from an EMBL/GenBank/DDBJ whole genome shotgun (WGS) entry which is preliminary data.</text>
</comment>
<feature type="compositionally biased region" description="Polar residues" evidence="1">
    <location>
        <begin position="243"/>
        <end position="253"/>
    </location>
</feature>
<protein>
    <recommendedName>
        <fullName evidence="4">Reverse transcriptase Ty1/copia-type domain-containing protein</fullName>
    </recommendedName>
</protein>
<evidence type="ECO:0008006" key="4">
    <source>
        <dbReference type="Google" id="ProtNLM"/>
    </source>
</evidence>
<organism evidence="2 3">
    <name type="scientific">Vitis vinifera</name>
    <name type="common">Grape</name>
    <dbReference type="NCBI Taxonomy" id="29760"/>
    <lineage>
        <taxon>Eukaryota</taxon>
        <taxon>Viridiplantae</taxon>
        <taxon>Streptophyta</taxon>
        <taxon>Embryophyta</taxon>
        <taxon>Tracheophyta</taxon>
        <taxon>Spermatophyta</taxon>
        <taxon>Magnoliopsida</taxon>
        <taxon>eudicotyledons</taxon>
        <taxon>Gunneridae</taxon>
        <taxon>Pentapetalae</taxon>
        <taxon>rosids</taxon>
        <taxon>Vitales</taxon>
        <taxon>Vitaceae</taxon>
        <taxon>Viteae</taxon>
        <taxon>Vitis</taxon>
    </lineage>
</organism>
<dbReference type="AlphaFoldDB" id="A0A438JHC4"/>
<dbReference type="Proteomes" id="UP000288805">
    <property type="component" value="Unassembled WGS sequence"/>
</dbReference>
<gene>
    <name evidence="2" type="ORF">CK203_017814</name>
</gene>
<evidence type="ECO:0000313" key="2">
    <source>
        <dbReference type="EMBL" id="RVX08354.1"/>
    </source>
</evidence>
<name>A0A438JHC4_VITVI</name>
<proteinExistence type="predicted"/>
<reference evidence="2 3" key="1">
    <citation type="journal article" date="2018" name="PLoS Genet.">
        <title>Population sequencing reveals clonal diversity and ancestral inbreeding in the grapevine cultivar Chardonnay.</title>
        <authorList>
            <person name="Roach M.J."/>
            <person name="Johnson D.L."/>
            <person name="Bohlmann J."/>
            <person name="van Vuuren H.J."/>
            <person name="Jones S.J."/>
            <person name="Pretorius I.S."/>
            <person name="Schmidt S.A."/>
            <person name="Borneman A.R."/>
        </authorList>
    </citation>
    <scope>NUCLEOTIDE SEQUENCE [LARGE SCALE GENOMIC DNA]</scope>
    <source>
        <strain evidence="3">cv. Chardonnay</strain>
        <tissue evidence="2">Leaf</tissue>
    </source>
</reference>
<dbReference type="EMBL" id="QGNW01000042">
    <property type="protein sequence ID" value="RVX08354.1"/>
    <property type="molecule type" value="Genomic_DNA"/>
</dbReference>
<sequence>MSMMGELKFLLGLQIKQLKEGTFINQEKYTRDLLKRFNMEYAKTMKTPISSSIKLDKDEKCKSIDSTMYRGMIASSPLSLSFSWLLGESRLPLGHKASAQLSHFQPTQTEARQKARFDIALFSSMEDYQSWMDWLLVVTISEPIFPTLVRVFYSRTTYDICGPIISTVRGVEIRLDPESICHIFDIAPVGLKVMTRILPYGRFLTRVFKDANNDLSKEIDFEAPNDVQFEATFSEPMMSELTCTAGPSSQPSFTEPPPTEIPSHQAPHAPDHASWMDLSAQISSLSTCMKELAVVSGTRLYSMEDRMDRYQSGFTSQFEYLQQRFEHMKDCMD</sequence>
<evidence type="ECO:0000313" key="3">
    <source>
        <dbReference type="Proteomes" id="UP000288805"/>
    </source>
</evidence>